<name>A0A0E9X435_ANGAN</name>
<dbReference type="EMBL" id="GBXM01011090">
    <property type="protein sequence ID" value="JAH97487.1"/>
    <property type="molecule type" value="Transcribed_RNA"/>
</dbReference>
<reference evidence="1" key="1">
    <citation type="submission" date="2014-11" db="EMBL/GenBank/DDBJ databases">
        <authorList>
            <person name="Amaro Gonzalez C."/>
        </authorList>
    </citation>
    <scope>NUCLEOTIDE SEQUENCE</scope>
</reference>
<organism evidence="1">
    <name type="scientific">Anguilla anguilla</name>
    <name type="common">European freshwater eel</name>
    <name type="synonym">Muraena anguilla</name>
    <dbReference type="NCBI Taxonomy" id="7936"/>
    <lineage>
        <taxon>Eukaryota</taxon>
        <taxon>Metazoa</taxon>
        <taxon>Chordata</taxon>
        <taxon>Craniata</taxon>
        <taxon>Vertebrata</taxon>
        <taxon>Euteleostomi</taxon>
        <taxon>Actinopterygii</taxon>
        <taxon>Neopterygii</taxon>
        <taxon>Teleostei</taxon>
        <taxon>Anguilliformes</taxon>
        <taxon>Anguillidae</taxon>
        <taxon>Anguilla</taxon>
    </lineage>
</organism>
<dbReference type="AlphaFoldDB" id="A0A0E9X435"/>
<accession>A0A0E9X435</accession>
<evidence type="ECO:0000313" key="1">
    <source>
        <dbReference type="EMBL" id="JAH97487.1"/>
    </source>
</evidence>
<proteinExistence type="predicted"/>
<sequence>MTSQDGFRSVIFKCILPFLNQVLKKSVSSHYRLLARNAAPETAILMQKFNILA</sequence>
<reference evidence="1" key="2">
    <citation type="journal article" date="2015" name="Fish Shellfish Immunol.">
        <title>Early steps in the European eel (Anguilla anguilla)-Vibrio vulnificus interaction in the gills: Role of the RtxA13 toxin.</title>
        <authorList>
            <person name="Callol A."/>
            <person name="Pajuelo D."/>
            <person name="Ebbesson L."/>
            <person name="Teles M."/>
            <person name="MacKenzie S."/>
            <person name="Amaro C."/>
        </authorList>
    </citation>
    <scope>NUCLEOTIDE SEQUENCE</scope>
</reference>
<protein>
    <submittedName>
        <fullName evidence="1">Uncharacterized protein</fullName>
    </submittedName>
</protein>